<dbReference type="GO" id="GO:0003924">
    <property type="term" value="F:GTPase activity"/>
    <property type="evidence" value="ECO:0007669"/>
    <property type="project" value="InterPro"/>
</dbReference>
<dbReference type="InterPro" id="IPR041757">
    <property type="entry name" value="CysN_GTP-bd"/>
</dbReference>
<dbReference type="CDD" id="cd02027">
    <property type="entry name" value="APSK"/>
    <property type="match status" value="1"/>
</dbReference>
<dbReference type="EMBL" id="JAWLKJ010000001">
    <property type="protein sequence ID" value="MDV6298472.1"/>
    <property type="molecule type" value="Genomic_DNA"/>
</dbReference>
<keyword evidence="13" id="KW-0597">Phosphoprotein</keyword>
<dbReference type="GO" id="GO:0004020">
    <property type="term" value="F:adenylylsulfate kinase activity"/>
    <property type="evidence" value="ECO:0007669"/>
    <property type="project" value="UniProtKB-UniRule"/>
</dbReference>
<evidence type="ECO:0000256" key="2">
    <source>
        <dbReference type="ARBA" id="ARBA00002357"/>
    </source>
</evidence>
<dbReference type="GO" id="GO:0004781">
    <property type="term" value="F:sulfate adenylyltransferase (ATP) activity"/>
    <property type="evidence" value="ECO:0007669"/>
    <property type="project" value="UniProtKB-UniRule"/>
</dbReference>
<sequence>MSTPTTAGSAPTTAVPNPEAATVETGHTMSDQAQLLRIATAGSVDDGKSTLIGRLLFDSKGIFEDQLASIEATSAKRGDEYTDLALLTDGLRSEREQGITIDVAYRYFSTPRRKFIIADTPGHVQYTRNMVTGASTADVAIILVDARKGVLEQTRRHAFLSALLGIPRLVVAVNKMDLVDYDEATFEAIRTEFTDFAAKLEVHDVTFVPLSALKGDNVVNRAVDSTDSMPWYTGPALLDHLENVHIASDRNLTDVRFPVQYVIRPQRADGLDHRSFAGTVAGGIIKVDDDVVVMPSGRQSTVKAIWGPGGAELDEAAAPAAVTIALNDEIDIVRGEMIARPGNRPHQGTELEAMVCWFDDVTTLQQNKRYVIKHTTRDTKAIVTGMEYRLDVNTLHRDPDSTELDLNEIGRIGLRTQTPLMYDPYRRNRDTGAFIMVDEITGNTVGAGMIIGPATTGSNVVWHAGAVQRGDRGQGRTLWLTGLSGSGKSTIASEVERLLIESGHPAYILDGDNLRHGLNADLGFSAEDRAENIRRTAEVAALFADAGVVVVCSLISPMRADRDAAREVHAKADLPFTEVFVDTPLAECEARDPKGLYAKARSGEIPEFTGVSAPYEPPLTPDLHIRPEDGTAEEVAQRILSSILGI</sequence>
<dbReference type="PROSITE" id="PS51722">
    <property type="entry name" value="G_TR_2"/>
    <property type="match status" value="1"/>
</dbReference>
<dbReference type="GO" id="GO:0005524">
    <property type="term" value="F:ATP binding"/>
    <property type="evidence" value="ECO:0007669"/>
    <property type="project" value="UniProtKB-UniRule"/>
</dbReference>
<proteinExistence type="inferred from homology"/>
<dbReference type="NCBIfam" id="NF004035">
    <property type="entry name" value="PRK05506.1"/>
    <property type="match status" value="1"/>
</dbReference>
<dbReference type="InterPro" id="IPR044139">
    <property type="entry name" value="CysN_NoDQ_III"/>
</dbReference>
<dbReference type="InterPro" id="IPR054696">
    <property type="entry name" value="GTP-eEF1A_C"/>
</dbReference>
<dbReference type="HAMAP" id="MF_00065">
    <property type="entry name" value="Adenylyl_sulf_kinase"/>
    <property type="match status" value="1"/>
</dbReference>
<comment type="catalytic activity">
    <reaction evidence="11 12">
        <text>sulfate + ATP + H(+) = adenosine 5'-phosphosulfate + diphosphate</text>
        <dbReference type="Rhea" id="RHEA:18133"/>
        <dbReference type="ChEBI" id="CHEBI:15378"/>
        <dbReference type="ChEBI" id="CHEBI:16189"/>
        <dbReference type="ChEBI" id="CHEBI:30616"/>
        <dbReference type="ChEBI" id="CHEBI:33019"/>
        <dbReference type="ChEBI" id="CHEBI:58243"/>
        <dbReference type="EC" id="2.7.7.4"/>
    </reaction>
</comment>
<gene>
    <name evidence="13 15" type="primary">cysC</name>
    <name evidence="12" type="synonym">cysN</name>
    <name evidence="15" type="ORF">R3P82_05050</name>
</gene>
<dbReference type="PROSITE" id="PS00301">
    <property type="entry name" value="G_TR_1"/>
    <property type="match status" value="1"/>
</dbReference>
<comment type="caution">
    <text evidence="15">The sequence shown here is derived from an EMBL/GenBank/DDBJ whole genome shotgun (WGS) entry which is preliminary data.</text>
</comment>
<dbReference type="PANTHER" id="PTHR23115">
    <property type="entry name" value="TRANSLATION FACTOR"/>
    <property type="match status" value="1"/>
</dbReference>
<comment type="pathway">
    <text evidence="12">Sulfur metabolism; hydrogen sulfide biosynthesis; sulfite from sulfate: step 1/3.</text>
</comment>
<dbReference type="InterPro" id="IPR059117">
    <property type="entry name" value="APS_kinase_dom"/>
</dbReference>
<dbReference type="Pfam" id="PF01583">
    <property type="entry name" value="APS_kinase"/>
    <property type="match status" value="1"/>
</dbReference>
<evidence type="ECO:0000256" key="8">
    <source>
        <dbReference type="ARBA" id="ARBA00022840"/>
    </source>
</evidence>
<dbReference type="Pfam" id="PF22594">
    <property type="entry name" value="GTP-eEF1A_C"/>
    <property type="match status" value="1"/>
</dbReference>
<organism evidence="15 16">
    <name type="scientific">Dietzia maris</name>
    <dbReference type="NCBI Taxonomy" id="37915"/>
    <lineage>
        <taxon>Bacteria</taxon>
        <taxon>Bacillati</taxon>
        <taxon>Actinomycetota</taxon>
        <taxon>Actinomycetes</taxon>
        <taxon>Mycobacteriales</taxon>
        <taxon>Dietziaceae</taxon>
        <taxon>Dietzia</taxon>
    </lineage>
</organism>
<dbReference type="InterPro" id="IPR011779">
    <property type="entry name" value="SO4_adenylTrfase_lsu"/>
</dbReference>
<dbReference type="Gene3D" id="2.40.30.10">
    <property type="entry name" value="Translation factors"/>
    <property type="match status" value="2"/>
</dbReference>
<dbReference type="NCBIfam" id="TIGR00455">
    <property type="entry name" value="apsK"/>
    <property type="match status" value="1"/>
</dbReference>
<evidence type="ECO:0000256" key="1">
    <source>
        <dbReference type="ARBA" id="ARBA00001823"/>
    </source>
</evidence>
<keyword evidence="13 15" id="KW-0418">Kinase</keyword>
<evidence type="ECO:0000256" key="11">
    <source>
        <dbReference type="ARBA" id="ARBA00049370"/>
    </source>
</evidence>
<dbReference type="EC" id="2.7.1.25" evidence="13"/>
<dbReference type="GO" id="GO:0000103">
    <property type="term" value="P:sulfate assimilation"/>
    <property type="evidence" value="ECO:0007669"/>
    <property type="project" value="UniProtKB-UniRule"/>
</dbReference>
<dbReference type="InterPro" id="IPR027417">
    <property type="entry name" value="P-loop_NTPase"/>
</dbReference>
<dbReference type="CDD" id="cd04095">
    <property type="entry name" value="CysN_NoDQ_III"/>
    <property type="match status" value="1"/>
</dbReference>
<evidence type="ECO:0000256" key="6">
    <source>
        <dbReference type="ARBA" id="ARBA00022695"/>
    </source>
</evidence>
<comment type="similarity">
    <text evidence="12">Belongs to the TRAFAC class translation factor GTPase superfamily. Classic translation factor GTPase family. CysN/NodQ subfamily.</text>
</comment>
<evidence type="ECO:0000256" key="7">
    <source>
        <dbReference type="ARBA" id="ARBA00022741"/>
    </source>
</evidence>
<dbReference type="InterPro" id="IPR009000">
    <property type="entry name" value="Transl_B-barrel_sf"/>
</dbReference>
<evidence type="ECO:0000256" key="5">
    <source>
        <dbReference type="ARBA" id="ARBA00022679"/>
    </source>
</evidence>
<dbReference type="SUPFAM" id="SSF50465">
    <property type="entry name" value="EF-Tu/eEF-1alpha/eIF2-gamma C-terminal domain"/>
    <property type="match status" value="1"/>
</dbReference>
<evidence type="ECO:0000313" key="16">
    <source>
        <dbReference type="Proteomes" id="UP001185873"/>
    </source>
</evidence>
<dbReference type="Pfam" id="PF00009">
    <property type="entry name" value="GTP_EFTU"/>
    <property type="match status" value="1"/>
</dbReference>
<keyword evidence="8 12" id="KW-0067">ATP-binding</keyword>
<dbReference type="Proteomes" id="UP001185873">
    <property type="component" value="Unassembled WGS sequence"/>
</dbReference>
<dbReference type="HAMAP" id="MF_00062">
    <property type="entry name" value="Sulf_adenylyltr_sub1"/>
    <property type="match status" value="1"/>
</dbReference>
<feature type="binding site" evidence="12">
    <location>
        <begin position="42"/>
        <end position="49"/>
    </location>
    <ligand>
        <name>GTP</name>
        <dbReference type="ChEBI" id="CHEBI:37565"/>
    </ligand>
</feature>
<dbReference type="InterPro" id="IPR009001">
    <property type="entry name" value="Transl_elong_EF1A/Init_IF2_C"/>
</dbReference>
<keyword evidence="9 12" id="KW-0342">GTP-binding</keyword>
<dbReference type="NCBIfam" id="NF003013">
    <property type="entry name" value="PRK03846.1"/>
    <property type="match status" value="1"/>
</dbReference>
<dbReference type="InterPro" id="IPR031157">
    <property type="entry name" value="G_TR_CS"/>
</dbReference>
<keyword evidence="5 12" id="KW-0808">Transferase</keyword>
<dbReference type="Gene3D" id="3.40.50.300">
    <property type="entry name" value="P-loop containing nucleotide triphosphate hydrolases"/>
    <property type="match status" value="2"/>
</dbReference>
<evidence type="ECO:0000256" key="4">
    <source>
        <dbReference type="ARBA" id="ARBA00007237"/>
    </source>
</evidence>
<feature type="domain" description="Tr-type G" evidence="14">
    <location>
        <begin position="33"/>
        <end position="250"/>
    </location>
</feature>
<dbReference type="NCBIfam" id="TIGR00231">
    <property type="entry name" value="small_GTP"/>
    <property type="match status" value="1"/>
</dbReference>
<protein>
    <recommendedName>
        <fullName evidence="12 13">Multifunctional fusion protein</fullName>
    </recommendedName>
    <domain>
        <recommendedName>
            <fullName evidence="12">Sulfate adenylyltransferase subunit 1</fullName>
            <ecNumber evidence="12">2.7.7.4</ecNumber>
        </recommendedName>
        <alternativeName>
            <fullName evidence="12">ATP-sulfurylase large subunit</fullName>
        </alternativeName>
        <alternativeName>
            <fullName evidence="12">Sulfate adenylate transferase</fullName>
            <shortName evidence="12">SAT</shortName>
        </alternativeName>
    </domain>
    <domain>
        <recommendedName>
            <fullName evidence="13">Adenylyl-sulfate kinase</fullName>
            <ecNumber evidence="13">2.7.1.25</ecNumber>
        </recommendedName>
        <alternativeName>
            <fullName evidence="13">APS kinase</fullName>
        </alternativeName>
        <alternativeName>
            <fullName evidence="13">ATP adenosine-5'-phosphosulfate 3'-phosphotransferase</fullName>
        </alternativeName>
        <alternativeName>
            <fullName evidence="13">Adenosine-5'-phosphosulfate kinase</fullName>
        </alternativeName>
    </domain>
</protein>
<feature type="binding site" evidence="13">
    <location>
        <begin position="482"/>
        <end position="489"/>
    </location>
    <ligand>
        <name>ATP</name>
        <dbReference type="ChEBI" id="CHEBI:30616"/>
    </ligand>
</feature>
<keyword evidence="7 12" id="KW-0547">Nucleotide-binding</keyword>
<dbReference type="CDD" id="cd04166">
    <property type="entry name" value="CysN_ATPS"/>
    <property type="match status" value="1"/>
</dbReference>
<dbReference type="GO" id="GO:0005525">
    <property type="term" value="F:GTP binding"/>
    <property type="evidence" value="ECO:0007669"/>
    <property type="project" value="UniProtKB-UniRule"/>
</dbReference>
<evidence type="ECO:0000256" key="3">
    <source>
        <dbReference type="ARBA" id="ARBA00005438"/>
    </source>
</evidence>
<accession>A0AAE4QVV8</accession>
<comment type="function">
    <text evidence="13">Catalyzes the synthesis of activated sulfate.</text>
</comment>
<evidence type="ECO:0000256" key="13">
    <source>
        <dbReference type="HAMAP-Rule" id="MF_00065"/>
    </source>
</evidence>
<comment type="function">
    <text evidence="2">APS kinase catalyzes the synthesis of activated sulfate.</text>
</comment>
<feature type="binding site" evidence="12">
    <location>
        <begin position="174"/>
        <end position="177"/>
    </location>
    <ligand>
        <name>GTP</name>
        <dbReference type="ChEBI" id="CHEBI:37565"/>
    </ligand>
</feature>
<dbReference type="AlphaFoldDB" id="A0AAE4QVV8"/>
<comment type="similarity">
    <text evidence="4">In the N-terminal section; belongs to the TRAFAC class translation factor GTPase superfamily. Classic translation factor GTPase family. CysN/NodQ subfamily.</text>
</comment>
<comment type="function">
    <text evidence="12">With CysD forms the ATP sulfurylase (ATPS) that catalyzes the adenylation of sulfate producing adenosine 5'-phosphosulfate (APS) and diphosphate, the first enzymatic step in sulfur assimilation pathway. APS synthesis involves the formation of a high-energy phosphoric-sulfuric acid anhydride bond driven by GTP hydrolysis by CysN coupled to ATP hydrolysis by CysD.</text>
</comment>
<comment type="similarity">
    <text evidence="13">Belongs to the APS kinase family.</text>
</comment>
<feature type="active site" description="Phosphoserine intermediate" evidence="13">
    <location>
        <position position="556"/>
    </location>
</feature>
<keyword evidence="10" id="KW-0511">Multifunctional enzyme</keyword>
<feature type="binding site" evidence="12">
    <location>
        <begin position="119"/>
        <end position="123"/>
    </location>
    <ligand>
        <name>GTP</name>
        <dbReference type="ChEBI" id="CHEBI:37565"/>
    </ligand>
</feature>
<dbReference type="NCBIfam" id="TIGR02034">
    <property type="entry name" value="CysN"/>
    <property type="match status" value="1"/>
</dbReference>
<evidence type="ECO:0000256" key="12">
    <source>
        <dbReference type="HAMAP-Rule" id="MF_00062"/>
    </source>
</evidence>
<comment type="pathway">
    <text evidence="13">Sulfur metabolism; hydrogen sulfide biosynthesis; sulfite from sulfate: step 2/3.</text>
</comment>
<comment type="subunit">
    <text evidence="12">Heterodimer composed of CysD, the smaller subunit, and CysN.</text>
</comment>
<dbReference type="SUPFAM" id="SSF52540">
    <property type="entry name" value="P-loop containing nucleoside triphosphate hydrolases"/>
    <property type="match status" value="2"/>
</dbReference>
<dbReference type="InterPro" id="IPR005225">
    <property type="entry name" value="Small_GTP-bd"/>
</dbReference>
<dbReference type="FunFam" id="3.40.50.300:FF:000119">
    <property type="entry name" value="Sulfate adenylyltransferase subunit 1"/>
    <property type="match status" value="1"/>
</dbReference>
<reference evidence="15" key="1">
    <citation type="submission" date="2023-10" db="EMBL/GenBank/DDBJ databases">
        <title>Development of a sustainable strategy for remediation of hydrocarbon-contaminated territories based on the waste exchange concept.</title>
        <authorList>
            <person name="Krivoruchko A."/>
        </authorList>
    </citation>
    <scope>NUCLEOTIDE SEQUENCE</scope>
    <source>
        <strain evidence="15">IEGM 1175</strain>
    </source>
</reference>
<evidence type="ECO:0000256" key="9">
    <source>
        <dbReference type="ARBA" id="ARBA00023134"/>
    </source>
</evidence>
<dbReference type="GO" id="GO:0070814">
    <property type="term" value="P:hydrogen sulfide biosynthetic process"/>
    <property type="evidence" value="ECO:0007669"/>
    <property type="project" value="UniProtKB-UniRule"/>
</dbReference>
<dbReference type="EC" id="2.7.7.4" evidence="12"/>
<dbReference type="InterPro" id="IPR000795">
    <property type="entry name" value="T_Tr_GTP-bd_dom"/>
</dbReference>
<keyword evidence="6 12" id="KW-0548">Nucleotidyltransferase</keyword>
<dbReference type="RefSeq" id="WP_317468790.1">
    <property type="nucleotide sequence ID" value="NZ_JAWLKJ010000001.1"/>
</dbReference>
<comment type="similarity">
    <text evidence="3">In the C-terminal section; belongs to the APS kinase family.</text>
</comment>
<dbReference type="InterPro" id="IPR002891">
    <property type="entry name" value="APS"/>
</dbReference>
<evidence type="ECO:0000313" key="15">
    <source>
        <dbReference type="EMBL" id="MDV6298472.1"/>
    </source>
</evidence>
<dbReference type="InterPro" id="IPR050100">
    <property type="entry name" value="TRAFAC_GTPase_members"/>
</dbReference>
<evidence type="ECO:0000256" key="10">
    <source>
        <dbReference type="ARBA" id="ARBA00023268"/>
    </source>
</evidence>
<comment type="catalytic activity">
    <reaction evidence="1 13">
        <text>adenosine 5'-phosphosulfate + ATP = 3'-phosphoadenylyl sulfate + ADP + H(+)</text>
        <dbReference type="Rhea" id="RHEA:24152"/>
        <dbReference type="ChEBI" id="CHEBI:15378"/>
        <dbReference type="ChEBI" id="CHEBI:30616"/>
        <dbReference type="ChEBI" id="CHEBI:58243"/>
        <dbReference type="ChEBI" id="CHEBI:58339"/>
        <dbReference type="ChEBI" id="CHEBI:456216"/>
        <dbReference type="EC" id="2.7.1.25"/>
    </reaction>
</comment>
<name>A0AAE4QVV8_9ACTN</name>
<dbReference type="PRINTS" id="PR00315">
    <property type="entry name" value="ELONGATNFCT"/>
</dbReference>
<dbReference type="SUPFAM" id="SSF50447">
    <property type="entry name" value="Translation proteins"/>
    <property type="match status" value="1"/>
</dbReference>
<evidence type="ECO:0000259" key="14">
    <source>
        <dbReference type="PROSITE" id="PS51722"/>
    </source>
</evidence>